<dbReference type="InterPro" id="IPR036714">
    <property type="entry name" value="SDH_sf"/>
</dbReference>
<dbReference type="STRING" id="336963.C4JRS5"/>
<dbReference type="Pfam" id="PF01105">
    <property type="entry name" value="EMP24_GP25L"/>
    <property type="match status" value="1"/>
</dbReference>
<keyword evidence="9" id="KW-1185">Reference proteome</keyword>
<evidence type="ECO:0000256" key="3">
    <source>
        <dbReference type="ARBA" id="ARBA00023186"/>
    </source>
</evidence>
<dbReference type="OrthoDB" id="284292at2759"/>
<dbReference type="InterPro" id="IPR028882">
    <property type="entry name" value="SDHAF2"/>
</dbReference>
<keyword evidence="6" id="KW-0732">Signal</keyword>
<comment type="similarity">
    <text evidence="4">Belongs to the SDHAF2 family.</text>
</comment>
<dbReference type="EMBL" id="CH476617">
    <property type="protein sequence ID" value="EEP80322.1"/>
    <property type="molecule type" value="Genomic_DNA"/>
</dbReference>
<keyword evidence="3 4" id="KW-0143">Chaperone</keyword>
<evidence type="ECO:0000256" key="4">
    <source>
        <dbReference type="HAMAP-Rule" id="MF_03057"/>
    </source>
</evidence>
<dbReference type="GO" id="GO:0006099">
    <property type="term" value="P:tricarboxylic acid cycle"/>
    <property type="evidence" value="ECO:0007669"/>
    <property type="project" value="TreeGrafter"/>
</dbReference>
<feature type="compositionally biased region" description="Polar residues" evidence="5">
    <location>
        <begin position="482"/>
        <end position="491"/>
    </location>
</feature>
<feature type="region of interest" description="Disordered" evidence="5">
    <location>
        <begin position="364"/>
        <end position="390"/>
    </location>
</feature>
<dbReference type="GeneID" id="8438136"/>
<dbReference type="SMART" id="SM01190">
    <property type="entry name" value="EMP24_GP25L"/>
    <property type="match status" value="1"/>
</dbReference>
<evidence type="ECO:0000313" key="8">
    <source>
        <dbReference type="EMBL" id="EEP80322.1"/>
    </source>
</evidence>
<dbReference type="PROSITE" id="PS50866">
    <property type="entry name" value="GOLD"/>
    <property type="match status" value="1"/>
</dbReference>
<sequence>MGSSDSQLRSLLRTLFLLFIAISVSDALRFDLIADTHSGKHERCIRNFVSREQLVVVTATVSGTKGDGQVVNMHIKDSLGNEYGRPKDVVGETRQAFTSLGDASFDVCFSNVLSGRHSGALPFRTVELDVDIGADARDWDAIKVQEKLKPVEADLRHMEALVAEIVTEMDYLRYREQKLRDTNESTNERVKWFAYGTMDQSILSKLYDFFTSLQCLYPLAMTGLHKRFTLWLEGDGFVNWFLYFLRLTVSSRLILVCIAAVSNQSSSFQPLAGGCKHVKHTRRRLFGNGRNRGLEQATFTASRLLNLNNPDKQTIHKMNHAQSLCRYLGCLTPTRLPLRTGKVTRSALRYEQCTLHHRSLSTSSYLLNSNGPVRSGSSRRTDSQSKSGIPRKHELELGEMEGITFKVEPLRRTGEDVATMRARLLYQSRKRGTLESDLLLSTFAATNLSTMSKSELEEYDRFLDENDWDIYYWATQEPPTPGTESETSATTGARPKDTVTETWKSGAAKSGEWAQTVGAFKPAYRPVPERWANSDVLRLLRQHVQDKSALGDKSGAKATGGGLGRMPNIEVFNS</sequence>
<dbReference type="AlphaFoldDB" id="C4JRS5"/>
<reference evidence="9" key="1">
    <citation type="journal article" date="2009" name="Genome Res.">
        <title>Comparative genomic analyses of the human fungal pathogens Coccidioides and their relatives.</title>
        <authorList>
            <person name="Sharpton T.J."/>
            <person name="Stajich J.E."/>
            <person name="Rounsley S.D."/>
            <person name="Gardner M.J."/>
            <person name="Wortman J.R."/>
            <person name="Jordar V.S."/>
            <person name="Maiti R."/>
            <person name="Kodira C.D."/>
            <person name="Neafsey D.E."/>
            <person name="Zeng Q."/>
            <person name="Hung C.-Y."/>
            <person name="McMahan C."/>
            <person name="Muszewska A."/>
            <person name="Grynberg M."/>
            <person name="Mandel M.A."/>
            <person name="Kellner E.M."/>
            <person name="Barker B.M."/>
            <person name="Galgiani J.N."/>
            <person name="Orbach M.J."/>
            <person name="Kirkland T.N."/>
            <person name="Cole G.T."/>
            <person name="Henn M.R."/>
            <person name="Birren B.W."/>
            <person name="Taylor J.W."/>
        </authorList>
    </citation>
    <scope>NUCLEOTIDE SEQUENCE [LARGE SCALE GENOMIC DNA]</scope>
    <source>
        <strain evidence="9">UAMH 1704</strain>
    </source>
</reference>
<dbReference type="InParanoid" id="C4JRS5"/>
<dbReference type="SUPFAM" id="SSF109910">
    <property type="entry name" value="YgfY-like"/>
    <property type="match status" value="1"/>
</dbReference>
<dbReference type="GO" id="GO:0005759">
    <property type="term" value="C:mitochondrial matrix"/>
    <property type="evidence" value="ECO:0007669"/>
    <property type="project" value="UniProtKB-SubCell"/>
</dbReference>
<dbReference type="GO" id="GO:0034553">
    <property type="term" value="P:mitochondrial respiratory chain complex II assembly"/>
    <property type="evidence" value="ECO:0007669"/>
    <property type="project" value="TreeGrafter"/>
</dbReference>
<feature type="region of interest" description="Disordered" evidence="5">
    <location>
        <begin position="476"/>
        <end position="499"/>
    </location>
</feature>
<dbReference type="PANTHER" id="PTHR12469:SF2">
    <property type="entry name" value="SUCCINATE DEHYDROGENASE ASSEMBLY FACTOR 2, MITOCHONDRIAL"/>
    <property type="match status" value="1"/>
</dbReference>
<comment type="function">
    <text evidence="4">Plays an essential role in the assembly of succinate dehydrogenase (SDH), an enzyme complex (also referred to as respiratory complex II) that is a component of both the tricarboxylic acid (TCA) cycle and the mitochondrial electron transport chain, and which couples the oxidation of succinate to fumarate with the reduction of ubiquinone (coenzyme Q) to ubiquinol. Required for flavinylation (covalent attachment of FAD) of the flavoprotein subunit of the SDH catalytic dimer.</text>
</comment>
<dbReference type="Gene3D" id="1.10.150.250">
    <property type="entry name" value="Flavinator of succinate dehydrogenase"/>
    <property type="match status" value="1"/>
</dbReference>
<dbReference type="HAMAP" id="MF_03057">
    <property type="entry name" value="SDHAF2"/>
    <property type="match status" value="1"/>
</dbReference>
<dbReference type="KEGG" id="ure:UREG_05164"/>
<feature type="region of interest" description="Disordered" evidence="5">
    <location>
        <begin position="548"/>
        <end position="574"/>
    </location>
</feature>
<dbReference type="HOGENOM" id="CLU_475036_0_0_1"/>
<dbReference type="eggNOG" id="KOG1691">
    <property type="taxonomic scope" value="Eukaryota"/>
</dbReference>
<dbReference type="PANTHER" id="PTHR12469">
    <property type="entry name" value="PROTEIN EMI5 HOMOLOG, MITOCHONDRIAL"/>
    <property type="match status" value="1"/>
</dbReference>
<feature type="chain" id="PRO_5002939430" description="Succinate dehydrogenase assembly factor 2, mitochondrial" evidence="6">
    <location>
        <begin position="28"/>
        <end position="574"/>
    </location>
</feature>
<proteinExistence type="inferred from homology"/>
<dbReference type="FunFam" id="1.10.150.250:FF:000002">
    <property type="entry name" value="Succinate dehydrogenase assembly factor 2, mitochondrial"/>
    <property type="match status" value="1"/>
</dbReference>
<dbReference type="VEuPathDB" id="FungiDB:UREG_05164"/>
<feature type="signal peptide" evidence="6">
    <location>
        <begin position="1"/>
        <end position="27"/>
    </location>
</feature>
<gene>
    <name evidence="8" type="ORF">UREG_05164</name>
</gene>
<protein>
    <recommendedName>
        <fullName evidence="4">Succinate dehydrogenase assembly factor 2, mitochondrial</fullName>
        <shortName evidence="4">SDH assembly factor 2</shortName>
        <shortName evidence="4">SDHAF2</shortName>
    </recommendedName>
</protein>
<evidence type="ECO:0000256" key="6">
    <source>
        <dbReference type="SAM" id="SignalP"/>
    </source>
</evidence>
<evidence type="ECO:0000256" key="5">
    <source>
        <dbReference type="SAM" id="MobiDB-lite"/>
    </source>
</evidence>
<evidence type="ECO:0000259" key="7">
    <source>
        <dbReference type="PROSITE" id="PS50866"/>
    </source>
</evidence>
<accession>C4JRS5</accession>
<dbReference type="OMA" id="ERWANSD"/>
<organism evidence="8 9">
    <name type="scientific">Uncinocarpus reesii (strain UAMH 1704)</name>
    <dbReference type="NCBI Taxonomy" id="336963"/>
    <lineage>
        <taxon>Eukaryota</taxon>
        <taxon>Fungi</taxon>
        <taxon>Dikarya</taxon>
        <taxon>Ascomycota</taxon>
        <taxon>Pezizomycotina</taxon>
        <taxon>Eurotiomycetes</taxon>
        <taxon>Eurotiomycetidae</taxon>
        <taxon>Onygenales</taxon>
        <taxon>Onygenaceae</taxon>
        <taxon>Uncinocarpus</taxon>
    </lineage>
</organism>
<dbReference type="InterPro" id="IPR005631">
    <property type="entry name" value="SDH"/>
</dbReference>
<dbReference type="Proteomes" id="UP000002058">
    <property type="component" value="Unassembled WGS sequence"/>
</dbReference>
<dbReference type="GO" id="GO:0006121">
    <property type="term" value="P:mitochondrial electron transport, succinate to ubiquinone"/>
    <property type="evidence" value="ECO:0007669"/>
    <property type="project" value="UniProtKB-UniRule"/>
</dbReference>
<evidence type="ECO:0000256" key="1">
    <source>
        <dbReference type="ARBA" id="ARBA00004305"/>
    </source>
</evidence>
<dbReference type="RefSeq" id="XP_002584475.1">
    <property type="nucleotide sequence ID" value="XM_002584429.1"/>
</dbReference>
<comment type="subcellular location">
    <subcellularLocation>
        <location evidence="1 4">Mitochondrion matrix</location>
    </subcellularLocation>
</comment>
<feature type="domain" description="GOLD" evidence="7">
    <location>
        <begin position="42"/>
        <end position="132"/>
    </location>
</feature>
<dbReference type="Pfam" id="PF03937">
    <property type="entry name" value="Sdh5"/>
    <property type="match status" value="1"/>
</dbReference>
<keyword evidence="2 4" id="KW-0496">Mitochondrion</keyword>
<dbReference type="eggNOG" id="KOG3326">
    <property type="taxonomic scope" value="Eukaryota"/>
</dbReference>
<evidence type="ECO:0000256" key="2">
    <source>
        <dbReference type="ARBA" id="ARBA00023128"/>
    </source>
</evidence>
<comment type="subunit">
    <text evidence="4">Interacts with the flavoprotein subunit within the SDH catalytic dimer.</text>
</comment>
<evidence type="ECO:0000313" key="9">
    <source>
        <dbReference type="Proteomes" id="UP000002058"/>
    </source>
</evidence>
<dbReference type="InterPro" id="IPR009038">
    <property type="entry name" value="GOLD_dom"/>
</dbReference>
<name>C4JRS5_UNCRE</name>